<evidence type="ECO:0008006" key="2">
    <source>
        <dbReference type="Google" id="ProtNLM"/>
    </source>
</evidence>
<name>A0A6B1DVM4_9CHLR</name>
<gene>
    <name evidence="1" type="ORF">F4Y08_13230</name>
</gene>
<dbReference type="AlphaFoldDB" id="A0A6B1DVM4"/>
<evidence type="ECO:0000313" key="1">
    <source>
        <dbReference type="EMBL" id="MYD91278.1"/>
    </source>
</evidence>
<proteinExistence type="predicted"/>
<comment type="caution">
    <text evidence="1">The sequence shown here is derived from an EMBL/GenBank/DDBJ whole genome shotgun (WGS) entry which is preliminary data.</text>
</comment>
<accession>A0A6B1DVM4</accession>
<dbReference type="EMBL" id="VXPY01000094">
    <property type="protein sequence ID" value="MYD91278.1"/>
    <property type="molecule type" value="Genomic_DNA"/>
</dbReference>
<reference evidence="1" key="1">
    <citation type="submission" date="2019-09" db="EMBL/GenBank/DDBJ databases">
        <title>Characterisation of the sponge microbiome using genome-centric metagenomics.</title>
        <authorList>
            <person name="Engelberts J.P."/>
            <person name="Robbins S.J."/>
            <person name="De Goeij J.M."/>
            <person name="Aranda M."/>
            <person name="Bell S.C."/>
            <person name="Webster N.S."/>
        </authorList>
    </citation>
    <scope>NUCLEOTIDE SEQUENCE</scope>
    <source>
        <strain evidence="1">SB0662_bin_9</strain>
    </source>
</reference>
<sequence length="108" mass="12270">MVTLQEAHEKAKTIIRDGLDAQFQGKVRFQEVRITPRLGAEDEEYLDIQVIYAGKPADLNPRLLNSLYGTIEDDLRVIGIEKIPSISYREETEDRELSEAVPASLRRG</sequence>
<protein>
    <recommendedName>
        <fullName evidence="2">Ribosome-binding factor A</fullName>
    </recommendedName>
</protein>
<organism evidence="1">
    <name type="scientific">Caldilineaceae bacterium SB0662_bin_9</name>
    <dbReference type="NCBI Taxonomy" id="2605258"/>
    <lineage>
        <taxon>Bacteria</taxon>
        <taxon>Bacillati</taxon>
        <taxon>Chloroflexota</taxon>
        <taxon>Caldilineae</taxon>
        <taxon>Caldilineales</taxon>
        <taxon>Caldilineaceae</taxon>
    </lineage>
</organism>